<dbReference type="PANTHER" id="PTHR43792:SF1">
    <property type="entry name" value="N-ACETYLTRANSFERASE DOMAIN-CONTAINING PROTEIN"/>
    <property type="match status" value="1"/>
</dbReference>
<proteinExistence type="predicted"/>
<name>A0A2K9B078_9GAMM</name>
<gene>
    <name evidence="1" type="ORF">CW740_03345</name>
</gene>
<dbReference type="SUPFAM" id="SSF55729">
    <property type="entry name" value="Acyl-CoA N-acyltransferases (Nat)"/>
    <property type="match status" value="1"/>
</dbReference>
<dbReference type="InterPro" id="IPR016181">
    <property type="entry name" value="Acyl_CoA_acyltransferase"/>
</dbReference>
<dbReference type="KEGG" id="kpd:CW740_03345"/>
<dbReference type="PROSITE" id="PS51186">
    <property type="entry name" value="GNAT"/>
    <property type="match status" value="1"/>
</dbReference>
<reference evidence="1 2" key="1">
    <citation type="submission" date="2017-12" db="EMBL/GenBank/DDBJ databases">
        <title>Kangiella profundi FT102 completed genome.</title>
        <authorList>
            <person name="Xu J."/>
            <person name="Wang J."/>
            <person name="Lu Y."/>
        </authorList>
    </citation>
    <scope>NUCLEOTIDE SEQUENCE [LARGE SCALE GENOMIC DNA]</scope>
    <source>
        <strain evidence="1 2">FT102</strain>
    </source>
</reference>
<keyword evidence="1" id="KW-0808">Transferase</keyword>
<keyword evidence="2" id="KW-1185">Reference proteome</keyword>
<protein>
    <submittedName>
        <fullName evidence="1">GNAT family N-acetyltransferase</fullName>
    </submittedName>
</protein>
<dbReference type="GO" id="GO:0016747">
    <property type="term" value="F:acyltransferase activity, transferring groups other than amino-acyl groups"/>
    <property type="evidence" value="ECO:0007669"/>
    <property type="project" value="InterPro"/>
</dbReference>
<dbReference type="Pfam" id="PF13302">
    <property type="entry name" value="Acetyltransf_3"/>
    <property type="match status" value="1"/>
</dbReference>
<dbReference type="EMBL" id="CP025120">
    <property type="protein sequence ID" value="AUD78328.1"/>
    <property type="molecule type" value="Genomic_DNA"/>
</dbReference>
<dbReference type="AlphaFoldDB" id="A0A2K9B078"/>
<dbReference type="InterPro" id="IPR051531">
    <property type="entry name" value="N-acetyltransferase"/>
</dbReference>
<dbReference type="Gene3D" id="3.40.630.30">
    <property type="match status" value="1"/>
</dbReference>
<sequence>MNKNTIDTGRLLLRPFDASDLDDYLEYALDPEVMKYIRPVGDPKVAREMFLSHAGDWTGEEGRWMGAAVVLKDTGKMIGDVGFRYKSKQHQQIEIGYKFNRHFQGHGYGSEALQALLKLIVRDWPFHKLVAYCEPRNIASWKLMEKIGMQREGYFQENFNFDGRWQNEVAYGVLKRNLKL</sequence>
<dbReference type="Proteomes" id="UP000232693">
    <property type="component" value="Chromosome"/>
</dbReference>
<organism evidence="1 2">
    <name type="scientific">Kangiella profundi</name>
    <dbReference type="NCBI Taxonomy" id="1561924"/>
    <lineage>
        <taxon>Bacteria</taxon>
        <taxon>Pseudomonadati</taxon>
        <taxon>Pseudomonadota</taxon>
        <taxon>Gammaproteobacteria</taxon>
        <taxon>Kangiellales</taxon>
        <taxon>Kangiellaceae</taxon>
        <taxon>Kangiella</taxon>
    </lineage>
</organism>
<accession>A0A2K9B078</accession>
<dbReference type="InterPro" id="IPR000182">
    <property type="entry name" value="GNAT_dom"/>
</dbReference>
<evidence type="ECO:0000313" key="1">
    <source>
        <dbReference type="EMBL" id="AUD78328.1"/>
    </source>
</evidence>
<dbReference type="OrthoDB" id="9801656at2"/>
<evidence type="ECO:0000313" key="2">
    <source>
        <dbReference type="Proteomes" id="UP000232693"/>
    </source>
</evidence>
<dbReference type="PANTHER" id="PTHR43792">
    <property type="entry name" value="GNAT FAMILY, PUTATIVE (AFU_ORTHOLOGUE AFUA_3G00765)-RELATED-RELATED"/>
    <property type="match status" value="1"/>
</dbReference>
<dbReference type="RefSeq" id="WP_106646201.1">
    <property type="nucleotide sequence ID" value="NZ_BMGO01000002.1"/>
</dbReference>